<feature type="transmembrane region" description="Helical" evidence="6">
    <location>
        <begin position="20"/>
        <end position="40"/>
    </location>
</feature>
<dbReference type="GO" id="GO:0016020">
    <property type="term" value="C:membrane"/>
    <property type="evidence" value="ECO:0007669"/>
    <property type="project" value="UniProtKB-SubCell"/>
</dbReference>
<reference evidence="7" key="3">
    <citation type="submission" date="2023-05" db="EMBL/GenBank/DDBJ databases">
        <authorList>
            <person name="Smith C.H."/>
        </authorList>
    </citation>
    <scope>NUCLEOTIDE SEQUENCE</scope>
    <source>
        <strain evidence="7">CHS0354</strain>
        <tissue evidence="7">Mantle</tissue>
    </source>
</reference>
<comment type="subcellular location">
    <subcellularLocation>
        <location evidence="1">Membrane</location>
        <topology evidence="1">Multi-pass membrane protein</topology>
    </subcellularLocation>
</comment>
<evidence type="ECO:0000313" key="8">
    <source>
        <dbReference type="Proteomes" id="UP001195483"/>
    </source>
</evidence>
<gene>
    <name evidence="7" type="ORF">CHS0354_039811</name>
</gene>
<evidence type="ECO:0000256" key="5">
    <source>
        <dbReference type="ARBA" id="ARBA00023136"/>
    </source>
</evidence>
<proteinExistence type="inferred from homology"/>
<evidence type="ECO:0000256" key="3">
    <source>
        <dbReference type="ARBA" id="ARBA00022692"/>
    </source>
</evidence>
<dbReference type="GO" id="GO:0022857">
    <property type="term" value="F:transmembrane transporter activity"/>
    <property type="evidence" value="ECO:0007669"/>
    <property type="project" value="InterPro"/>
</dbReference>
<comment type="caution">
    <text evidence="7">The sequence shown here is derived from an EMBL/GenBank/DDBJ whole genome shotgun (WGS) entry which is preliminary data.</text>
</comment>
<name>A0AAE0SS69_9BIVA</name>
<comment type="similarity">
    <text evidence="2">Belongs to the nucleobase:cation symporter-2 (NCS2) (TC 2.A.40) family.</text>
</comment>
<feature type="transmembrane region" description="Helical" evidence="6">
    <location>
        <begin position="52"/>
        <end position="70"/>
    </location>
</feature>
<reference evidence="7" key="1">
    <citation type="journal article" date="2021" name="Genome Biol. Evol.">
        <title>A High-Quality Reference Genome for a Parasitic Bivalve with Doubly Uniparental Inheritance (Bivalvia: Unionida).</title>
        <authorList>
            <person name="Smith C.H."/>
        </authorList>
    </citation>
    <scope>NUCLEOTIDE SEQUENCE</scope>
    <source>
        <strain evidence="7">CHS0354</strain>
    </source>
</reference>
<evidence type="ECO:0000256" key="6">
    <source>
        <dbReference type="SAM" id="Phobius"/>
    </source>
</evidence>
<dbReference type="PANTHER" id="PTHR11119">
    <property type="entry name" value="XANTHINE-URACIL / VITAMIN C PERMEASE FAMILY MEMBER"/>
    <property type="match status" value="1"/>
</dbReference>
<dbReference type="EMBL" id="JAEAOA010002321">
    <property type="protein sequence ID" value="KAK3596633.1"/>
    <property type="molecule type" value="Genomic_DNA"/>
</dbReference>
<keyword evidence="3 6" id="KW-0812">Transmembrane</keyword>
<dbReference type="Pfam" id="PF00860">
    <property type="entry name" value="Xan_ur_permease"/>
    <property type="match status" value="1"/>
</dbReference>
<reference evidence="7" key="2">
    <citation type="journal article" date="2021" name="Genome Biol. Evol.">
        <title>Developing a high-quality reference genome for a parasitic bivalve with doubly uniparental inheritance (Bivalvia: Unionida).</title>
        <authorList>
            <person name="Smith C.H."/>
        </authorList>
    </citation>
    <scope>NUCLEOTIDE SEQUENCE</scope>
    <source>
        <strain evidence="7">CHS0354</strain>
        <tissue evidence="7">Mantle</tissue>
    </source>
</reference>
<keyword evidence="5 6" id="KW-0472">Membrane</keyword>
<accession>A0AAE0SS69</accession>
<protein>
    <submittedName>
        <fullName evidence="7">Uncharacterized protein</fullName>
    </submittedName>
</protein>
<dbReference type="InterPro" id="IPR006043">
    <property type="entry name" value="NCS2"/>
</dbReference>
<sequence length="229" mass="25682">MTVFGCLGKFSALVVSMPDPIIGASFLVLFGVLAAVGVSNLQYVDLNSSRNLLCFGMSLFLGLSFPGWVAKNEHLIRSGNDDIDQVITALLGNNMFMGCFSALVLDNVIPGTAEERGILLWRKSKLDDTDLDENSHSSLKTYDFPIGMRFIRKWRWAKYIPVMPTFIEIEREICCAKEEALDEENDNAMFEYPKLRKSGDTNTVVSDDMYGRSNEHIDKATLPRDFTTL</sequence>
<organism evidence="7 8">
    <name type="scientific">Potamilus streckersoni</name>
    <dbReference type="NCBI Taxonomy" id="2493646"/>
    <lineage>
        <taxon>Eukaryota</taxon>
        <taxon>Metazoa</taxon>
        <taxon>Spiralia</taxon>
        <taxon>Lophotrochozoa</taxon>
        <taxon>Mollusca</taxon>
        <taxon>Bivalvia</taxon>
        <taxon>Autobranchia</taxon>
        <taxon>Heteroconchia</taxon>
        <taxon>Palaeoheterodonta</taxon>
        <taxon>Unionida</taxon>
        <taxon>Unionoidea</taxon>
        <taxon>Unionidae</taxon>
        <taxon>Ambleminae</taxon>
        <taxon>Lampsilini</taxon>
        <taxon>Potamilus</taxon>
    </lineage>
</organism>
<evidence type="ECO:0000256" key="2">
    <source>
        <dbReference type="ARBA" id="ARBA00008821"/>
    </source>
</evidence>
<evidence type="ECO:0000256" key="4">
    <source>
        <dbReference type="ARBA" id="ARBA00022989"/>
    </source>
</evidence>
<evidence type="ECO:0000313" key="7">
    <source>
        <dbReference type="EMBL" id="KAK3596633.1"/>
    </source>
</evidence>
<dbReference type="AlphaFoldDB" id="A0AAE0SS69"/>
<keyword evidence="8" id="KW-1185">Reference proteome</keyword>
<evidence type="ECO:0000256" key="1">
    <source>
        <dbReference type="ARBA" id="ARBA00004141"/>
    </source>
</evidence>
<keyword evidence="4 6" id="KW-1133">Transmembrane helix</keyword>
<dbReference type="Proteomes" id="UP001195483">
    <property type="component" value="Unassembled WGS sequence"/>
</dbReference>